<evidence type="ECO:0000313" key="2">
    <source>
        <dbReference type="Proteomes" id="UP001055879"/>
    </source>
</evidence>
<accession>A0ACB9FCE9</accession>
<reference evidence="1 2" key="2">
    <citation type="journal article" date="2022" name="Mol. Ecol. Resour.">
        <title>The genomes of chicory, endive, great burdock and yacon provide insights into Asteraceae paleo-polyploidization history and plant inulin production.</title>
        <authorList>
            <person name="Fan W."/>
            <person name="Wang S."/>
            <person name="Wang H."/>
            <person name="Wang A."/>
            <person name="Jiang F."/>
            <person name="Liu H."/>
            <person name="Zhao H."/>
            <person name="Xu D."/>
            <person name="Zhang Y."/>
        </authorList>
    </citation>
    <scope>NUCLEOTIDE SEQUENCE [LARGE SCALE GENOMIC DNA]</scope>
    <source>
        <strain evidence="2">cv. Niubang</strain>
    </source>
</reference>
<reference evidence="2" key="1">
    <citation type="journal article" date="2022" name="Mol. Ecol. Resour.">
        <title>The genomes of chicory, endive, great burdock and yacon provide insights into Asteraceae palaeo-polyploidization history and plant inulin production.</title>
        <authorList>
            <person name="Fan W."/>
            <person name="Wang S."/>
            <person name="Wang H."/>
            <person name="Wang A."/>
            <person name="Jiang F."/>
            <person name="Liu H."/>
            <person name="Zhao H."/>
            <person name="Xu D."/>
            <person name="Zhang Y."/>
        </authorList>
    </citation>
    <scope>NUCLEOTIDE SEQUENCE [LARGE SCALE GENOMIC DNA]</scope>
    <source>
        <strain evidence="2">cv. Niubang</strain>
    </source>
</reference>
<sequence length="77" mass="9205">MNFIFFCNLCWRYPVLSAIRVIPMRLNRYWSCCEGNDCLYHIGLNTDMFLPRLSWSRIICPFSQLFSHFVAFVAYVP</sequence>
<comment type="caution">
    <text evidence="1">The sequence shown here is derived from an EMBL/GenBank/DDBJ whole genome shotgun (WGS) entry which is preliminary data.</text>
</comment>
<protein>
    <submittedName>
        <fullName evidence="1">Uncharacterized protein</fullName>
    </submittedName>
</protein>
<proteinExistence type="predicted"/>
<gene>
    <name evidence="1" type="ORF">L6452_00070</name>
</gene>
<dbReference type="EMBL" id="CM042047">
    <property type="protein sequence ID" value="KAI3768974.1"/>
    <property type="molecule type" value="Genomic_DNA"/>
</dbReference>
<name>A0ACB9FCE9_ARCLA</name>
<organism evidence="1 2">
    <name type="scientific">Arctium lappa</name>
    <name type="common">Greater burdock</name>
    <name type="synonym">Lappa major</name>
    <dbReference type="NCBI Taxonomy" id="4217"/>
    <lineage>
        <taxon>Eukaryota</taxon>
        <taxon>Viridiplantae</taxon>
        <taxon>Streptophyta</taxon>
        <taxon>Embryophyta</taxon>
        <taxon>Tracheophyta</taxon>
        <taxon>Spermatophyta</taxon>
        <taxon>Magnoliopsida</taxon>
        <taxon>eudicotyledons</taxon>
        <taxon>Gunneridae</taxon>
        <taxon>Pentapetalae</taxon>
        <taxon>asterids</taxon>
        <taxon>campanulids</taxon>
        <taxon>Asterales</taxon>
        <taxon>Asteraceae</taxon>
        <taxon>Carduoideae</taxon>
        <taxon>Cardueae</taxon>
        <taxon>Arctiinae</taxon>
        <taxon>Arctium</taxon>
    </lineage>
</organism>
<dbReference type="Proteomes" id="UP001055879">
    <property type="component" value="Linkage Group LG01"/>
</dbReference>
<keyword evidence="2" id="KW-1185">Reference proteome</keyword>
<evidence type="ECO:0000313" key="1">
    <source>
        <dbReference type="EMBL" id="KAI3768974.1"/>
    </source>
</evidence>